<organism evidence="5 6">
    <name type="scientific">Ornithinimicrobium humiphilum</name>
    <dbReference type="NCBI Taxonomy" id="125288"/>
    <lineage>
        <taxon>Bacteria</taxon>
        <taxon>Bacillati</taxon>
        <taxon>Actinomycetota</taxon>
        <taxon>Actinomycetes</taxon>
        <taxon>Micrococcales</taxon>
        <taxon>Ornithinimicrobiaceae</taxon>
        <taxon>Ornithinimicrobium</taxon>
    </lineage>
</organism>
<keyword evidence="6" id="KW-1185">Reference proteome</keyword>
<dbReference type="InterPro" id="IPR041698">
    <property type="entry name" value="Methyltransf_25"/>
</dbReference>
<dbReference type="Pfam" id="PF13649">
    <property type="entry name" value="Methyltransf_25"/>
    <property type="match status" value="1"/>
</dbReference>
<dbReference type="AlphaFoldDB" id="A0A543KP22"/>
<keyword evidence="2 5" id="KW-0808">Transferase</keyword>
<dbReference type="CDD" id="cd02440">
    <property type="entry name" value="AdoMet_MTases"/>
    <property type="match status" value="1"/>
</dbReference>
<protein>
    <submittedName>
        <fullName evidence="5">Methyltransferase family protein</fullName>
    </submittedName>
</protein>
<dbReference type="Proteomes" id="UP000315133">
    <property type="component" value="Unassembled WGS sequence"/>
</dbReference>
<evidence type="ECO:0000313" key="6">
    <source>
        <dbReference type="Proteomes" id="UP000315133"/>
    </source>
</evidence>
<name>A0A543KP22_9MICO</name>
<evidence type="ECO:0000313" key="5">
    <source>
        <dbReference type="EMBL" id="TQM96821.1"/>
    </source>
</evidence>
<evidence type="ECO:0000256" key="3">
    <source>
        <dbReference type="ARBA" id="ARBA00022691"/>
    </source>
</evidence>
<evidence type="ECO:0000259" key="4">
    <source>
        <dbReference type="Pfam" id="PF13649"/>
    </source>
</evidence>
<comment type="caution">
    <text evidence="5">The sequence shown here is derived from an EMBL/GenBank/DDBJ whole genome shotgun (WGS) entry which is preliminary data.</text>
</comment>
<feature type="domain" description="Methyltransferase" evidence="4">
    <location>
        <begin position="26"/>
        <end position="128"/>
    </location>
</feature>
<dbReference type="GO" id="GO:0008168">
    <property type="term" value="F:methyltransferase activity"/>
    <property type="evidence" value="ECO:0007669"/>
    <property type="project" value="UniProtKB-KW"/>
</dbReference>
<keyword evidence="3" id="KW-0949">S-adenosyl-L-methionine</keyword>
<evidence type="ECO:0000256" key="2">
    <source>
        <dbReference type="ARBA" id="ARBA00022679"/>
    </source>
</evidence>
<keyword evidence="1 5" id="KW-0489">Methyltransferase</keyword>
<dbReference type="PANTHER" id="PTHR43464">
    <property type="entry name" value="METHYLTRANSFERASE"/>
    <property type="match status" value="1"/>
</dbReference>
<dbReference type="Gene3D" id="3.40.50.150">
    <property type="entry name" value="Vaccinia Virus protein VP39"/>
    <property type="match status" value="1"/>
</dbReference>
<proteinExistence type="predicted"/>
<reference evidence="5 6" key="1">
    <citation type="submission" date="2019-06" db="EMBL/GenBank/DDBJ databases">
        <title>Sequencing the genomes of 1000 actinobacteria strains.</title>
        <authorList>
            <person name="Klenk H.-P."/>
        </authorList>
    </citation>
    <scope>NUCLEOTIDE SEQUENCE [LARGE SCALE GENOMIC DNA]</scope>
    <source>
        <strain evidence="5 6">DSM 12362</strain>
    </source>
</reference>
<dbReference type="EMBL" id="VFPU01000001">
    <property type="protein sequence ID" value="TQM96821.1"/>
    <property type="molecule type" value="Genomic_DNA"/>
</dbReference>
<dbReference type="SUPFAM" id="SSF53335">
    <property type="entry name" value="S-adenosyl-L-methionine-dependent methyltransferases"/>
    <property type="match status" value="1"/>
</dbReference>
<gene>
    <name evidence="5" type="ORF">FB476_1713</name>
</gene>
<accession>A0A543KP22</accession>
<dbReference type="PANTHER" id="PTHR43464:SF19">
    <property type="entry name" value="UBIQUINONE BIOSYNTHESIS O-METHYLTRANSFERASE, MITOCHONDRIAL"/>
    <property type="match status" value="1"/>
</dbReference>
<dbReference type="InterPro" id="IPR029063">
    <property type="entry name" value="SAM-dependent_MTases_sf"/>
</dbReference>
<dbReference type="GO" id="GO:0032259">
    <property type="term" value="P:methylation"/>
    <property type="evidence" value="ECO:0007669"/>
    <property type="project" value="UniProtKB-KW"/>
</dbReference>
<evidence type="ECO:0000256" key="1">
    <source>
        <dbReference type="ARBA" id="ARBA00022603"/>
    </source>
</evidence>
<sequence length="144" mass="14758">MSVAPALSPRLAAVVDALPIIPHSRVLEIGCGTGAAARAVAARLTDGRILAIDRSARAVEQTRASSASEIASGRMSVRQAAAEEFVPEPGEGPFDVVFAVRVGALDGRHPDAGALALERIRAALASGGRVFVDGGQPLRELDLG</sequence>